<name>A0A1I8BT63_MELHA</name>
<sequence length="139" mass="16144">MKEILELKDKKLKKNIKIEEIQTKKKNENEFKEKEQAELLLDQFTKYEGFDLETAISESEKAIDPNTLVAEFKNISKFLSVLQFCATINFKFGKNSNARLLNFYCTHDMLLKAEEILISVNKGYRFGKFSIGNPCGEYI</sequence>
<reference evidence="2" key="1">
    <citation type="submission" date="2016-11" db="UniProtKB">
        <authorList>
            <consortium name="WormBaseParasite"/>
        </authorList>
    </citation>
    <scope>IDENTIFICATION</scope>
</reference>
<evidence type="ECO:0000313" key="2">
    <source>
        <dbReference type="WBParaSite" id="MhA1_Contig555.frz3.gene13"/>
    </source>
</evidence>
<accession>A0A1I8BT63</accession>
<protein>
    <submittedName>
        <fullName evidence="2">Uncharacterized protein</fullName>
    </submittedName>
</protein>
<keyword evidence="1" id="KW-1185">Reference proteome</keyword>
<dbReference type="WBParaSite" id="MhA1_Contig555.frz3.gene13">
    <property type="protein sequence ID" value="MhA1_Contig555.frz3.gene13"/>
    <property type="gene ID" value="MhA1_Contig555.frz3.gene13"/>
</dbReference>
<dbReference type="Proteomes" id="UP000095281">
    <property type="component" value="Unplaced"/>
</dbReference>
<dbReference type="AlphaFoldDB" id="A0A1I8BT63"/>
<organism evidence="1 2">
    <name type="scientific">Meloidogyne hapla</name>
    <name type="common">Root-knot nematode worm</name>
    <dbReference type="NCBI Taxonomy" id="6305"/>
    <lineage>
        <taxon>Eukaryota</taxon>
        <taxon>Metazoa</taxon>
        <taxon>Ecdysozoa</taxon>
        <taxon>Nematoda</taxon>
        <taxon>Chromadorea</taxon>
        <taxon>Rhabditida</taxon>
        <taxon>Tylenchina</taxon>
        <taxon>Tylenchomorpha</taxon>
        <taxon>Tylenchoidea</taxon>
        <taxon>Meloidogynidae</taxon>
        <taxon>Meloidogyninae</taxon>
        <taxon>Meloidogyne</taxon>
    </lineage>
</organism>
<evidence type="ECO:0000313" key="1">
    <source>
        <dbReference type="Proteomes" id="UP000095281"/>
    </source>
</evidence>
<proteinExistence type="predicted"/>